<name>A0A6J5XP62_PRUAR</name>
<accession>A0A6J5XP62</accession>
<reference evidence="2" key="1">
    <citation type="journal article" date="2020" name="Genome Biol.">
        <title>Gamete binning: chromosome-level and haplotype-resolved genome assembly enabled by high-throughput single-cell sequencing of gamete genomes.</title>
        <authorList>
            <person name="Campoy J.A."/>
            <person name="Sun H."/>
            <person name="Goel M."/>
            <person name="Jiao W.-B."/>
            <person name="Folz-Donahue K."/>
            <person name="Wang N."/>
            <person name="Rubio M."/>
            <person name="Liu C."/>
            <person name="Kukat C."/>
            <person name="Ruiz D."/>
            <person name="Huettel B."/>
            <person name="Schneeberger K."/>
        </authorList>
    </citation>
    <scope>NUCLEOTIDE SEQUENCE [LARGE SCALE GENOMIC DNA]</scope>
    <source>
        <strain evidence="2">cv. Rojo Pasion</strain>
    </source>
</reference>
<gene>
    <name evidence="1" type="ORF">ORAREDHAP_LOCUS38460</name>
</gene>
<protein>
    <submittedName>
        <fullName evidence="1">Uncharacterized protein</fullName>
    </submittedName>
</protein>
<organism evidence="1 2">
    <name type="scientific">Prunus armeniaca</name>
    <name type="common">Apricot</name>
    <name type="synonym">Armeniaca vulgaris</name>
    <dbReference type="NCBI Taxonomy" id="36596"/>
    <lineage>
        <taxon>Eukaryota</taxon>
        <taxon>Viridiplantae</taxon>
        <taxon>Streptophyta</taxon>
        <taxon>Embryophyta</taxon>
        <taxon>Tracheophyta</taxon>
        <taxon>Spermatophyta</taxon>
        <taxon>Magnoliopsida</taxon>
        <taxon>eudicotyledons</taxon>
        <taxon>Gunneridae</taxon>
        <taxon>Pentapetalae</taxon>
        <taxon>rosids</taxon>
        <taxon>fabids</taxon>
        <taxon>Rosales</taxon>
        <taxon>Rosaceae</taxon>
        <taxon>Amygdaloideae</taxon>
        <taxon>Amygdaleae</taxon>
        <taxon>Prunus</taxon>
    </lineage>
</organism>
<proteinExistence type="predicted"/>
<sequence>MWVWGKSLGSLGDEEVRWEERRVHLEGEKLTMAVILGGKSKGRGAGVMGSWGPGVEGSCWMGLGGEWLWDGFGGWSSHGGERERES</sequence>
<dbReference type="AlphaFoldDB" id="A0A6J5XP62"/>
<dbReference type="EMBL" id="CAEKKB010000006">
    <property type="protein sequence ID" value="CAB4314203.1"/>
    <property type="molecule type" value="Genomic_DNA"/>
</dbReference>
<evidence type="ECO:0000313" key="2">
    <source>
        <dbReference type="Proteomes" id="UP000507245"/>
    </source>
</evidence>
<dbReference type="Proteomes" id="UP000507245">
    <property type="component" value="Unassembled WGS sequence"/>
</dbReference>
<keyword evidence="2" id="KW-1185">Reference proteome</keyword>
<evidence type="ECO:0000313" key="1">
    <source>
        <dbReference type="EMBL" id="CAB4314203.1"/>
    </source>
</evidence>